<dbReference type="InterPro" id="IPR051198">
    <property type="entry name" value="BchE-like"/>
</dbReference>
<comment type="cofactor">
    <cofactor evidence="1">
        <name>[4Fe-4S] cluster</name>
        <dbReference type="ChEBI" id="CHEBI:49883"/>
    </cofactor>
</comment>
<dbReference type="EMBL" id="JAZHGC010000036">
    <property type="protein sequence ID" value="MEM5290445.1"/>
    <property type="molecule type" value="Genomic_DNA"/>
</dbReference>
<feature type="domain" description="B12-binding" evidence="6">
    <location>
        <begin position="9"/>
        <end position="222"/>
    </location>
</feature>
<dbReference type="SFLD" id="SFLDS00029">
    <property type="entry name" value="Radical_SAM"/>
    <property type="match status" value="1"/>
</dbReference>
<proteinExistence type="predicted"/>
<keyword evidence="5" id="KW-0411">Iron-sulfur</keyword>
<dbReference type="SFLD" id="SFLDG01082">
    <property type="entry name" value="B12-binding_domain_containing"/>
    <property type="match status" value="1"/>
</dbReference>
<protein>
    <submittedName>
        <fullName evidence="7">RiPP maturation radical SAM C-methyltransferase</fullName>
    </submittedName>
</protein>
<keyword evidence="3" id="KW-0479">Metal-binding</keyword>
<dbReference type="PROSITE" id="PS51332">
    <property type="entry name" value="B12_BINDING"/>
    <property type="match status" value="1"/>
</dbReference>
<evidence type="ECO:0000256" key="3">
    <source>
        <dbReference type="ARBA" id="ARBA00022723"/>
    </source>
</evidence>
<keyword evidence="2" id="KW-0949">S-adenosyl-L-methionine</keyword>
<keyword evidence="4" id="KW-0408">Iron</keyword>
<comment type="caution">
    <text evidence="7">The sequence shown here is derived from an EMBL/GenBank/DDBJ whole genome shotgun (WGS) entry which is preliminary data.</text>
</comment>
<evidence type="ECO:0000256" key="1">
    <source>
        <dbReference type="ARBA" id="ARBA00001966"/>
    </source>
</evidence>
<dbReference type="Gene3D" id="3.40.50.280">
    <property type="entry name" value="Cobalamin-binding domain"/>
    <property type="match status" value="1"/>
</dbReference>
<evidence type="ECO:0000259" key="6">
    <source>
        <dbReference type="PROSITE" id="PS51332"/>
    </source>
</evidence>
<dbReference type="InterPro" id="IPR006638">
    <property type="entry name" value="Elp3/MiaA/NifB-like_rSAM"/>
</dbReference>
<reference evidence="7 8" key="1">
    <citation type="submission" date="2024-01" db="EMBL/GenBank/DDBJ databases">
        <title>The diversity of rhizobia nodulating Mimosa spp. in eleven states of Brazil covering several biomes is determined by host plant, location, and edaphic factors.</title>
        <authorList>
            <person name="Rouws L."/>
            <person name="Barauna A."/>
            <person name="Beukes C."/>
            <person name="De Faria S.M."/>
            <person name="Gross E."/>
            <person name="Dos Reis Junior F.B."/>
            <person name="Simon M."/>
            <person name="Maluk M."/>
            <person name="Odee D.W."/>
            <person name="Kenicer G."/>
            <person name="Young J.P.W."/>
            <person name="Reis V.M."/>
            <person name="Zilli J."/>
            <person name="James E.K."/>
        </authorList>
    </citation>
    <scope>NUCLEOTIDE SEQUENCE [LARGE SCALE GENOMIC DNA]</scope>
    <source>
        <strain evidence="7 8">JPY77</strain>
    </source>
</reference>
<gene>
    <name evidence="7" type="ORF">V4C55_32455</name>
</gene>
<evidence type="ECO:0000256" key="4">
    <source>
        <dbReference type="ARBA" id="ARBA00023004"/>
    </source>
</evidence>
<evidence type="ECO:0000313" key="7">
    <source>
        <dbReference type="EMBL" id="MEM5290445.1"/>
    </source>
</evidence>
<evidence type="ECO:0000256" key="5">
    <source>
        <dbReference type="ARBA" id="ARBA00023014"/>
    </source>
</evidence>
<dbReference type="InterPro" id="IPR023984">
    <property type="entry name" value="rSAM_ocin_1"/>
</dbReference>
<dbReference type="RefSeq" id="WP_201651944.1">
    <property type="nucleotide sequence ID" value="NZ_CAJHCS010000014.1"/>
</dbReference>
<evidence type="ECO:0000256" key="2">
    <source>
        <dbReference type="ARBA" id="ARBA00022691"/>
    </source>
</evidence>
<evidence type="ECO:0000313" key="8">
    <source>
        <dbReference type="Proteomes" id="UP001494588"/>
    </source>
</evidence>
<dbReference type="PANTHER" id="PTHR43409:SF7">
    <property type="entry name" value="BLL1977 PROTEIN"/>
    <property type="match status" value="1"/>
</dbReference>
<dbReference type="SFLD" id="SFLDF00324">
    <property type="entry name" value="bacteriocin_maturation"/>
    <property type="match status" value="1"/>
</dbReference>
<dbReference type="PANTHER" id="PTHR43409">
    <property type="entry name" value="ANAEROBIC MAGNESIUM-PROTOPORPHYRIN IX MONOMETHYL ESTER CYCLASE-RELATED"/>
    <property type="match status" value="1"/>
</dbReference>
<name>A0ABU9QLT9_9BURK</name>
<dbReference type="NCBIfam" id="TIGR03975">
    <property type="entry name" value="rSAM_ocin_1"/>
    <property type="match status" value="1"/>
</dbReference>
<dbReference type="InterPro" id="IPR058240">
    <property type="entry name" value="rSAM_sf"/>
</dbReference>
<dbReference type="SMART" id="SM00729">
    <property type="entry name" value="Elp3"/>
    <property type="match status" value="1"/>
</dbReference>
<dbReference type="InterPro" id="IPR006158">
    <property type="entry name" value="Cobalamin-bd"/>
</dbReference>
<organism evidence="7 8">
    <name type="scientific">Paraburkholderia sabiae</name>
    <dbReference type="NCBI Taxonomy" id="273251"/>
    <lineage>
        <taxon>Bacteria</taxon>
        <taxon>Pseudomonadati</taxon>
        <taxon>Pseudomonadota</taxon>
        <taxon>Betaproteobacteria</taxon>
        <taxon>Burkholderiales</taxon>
        <taxon>Burkholderiaceae</taxon>
        <taxon>Paraburkholderia</taxon>
    </lineage>
</organism>
<keyword evidence="8" id="KW-1185">Reference proteome</keyword>
<dbReference type="Pfam" id="PF04055">
    <property type="entry name" value="Radical_SAM"/>
    <property type="match status" value="1"/>
</dbReference>
<accession>A0ABU9QLT9</accession>
<dbReference type="SUPFAM" id="SSF102114">
    <property type="entry name" value="Radical SAM enzymes"/>
    <property type="match status" value="1"/>
</dbReference>
<dbReference type="Proteomes" id="UP001494588">
    <property type="component" value="Unassembled WGS sequence"/>
</dbReference>
<dbReference type="InterPro" id="IPR007197">
    <property type="entry name" value="rSAM"/>
</dbReference>
<sequence length="667" mass="74469">MSERPDTRQPRVLLVSPPWTSLNEPSLGLALLSAILKREGIAVRVTHLNLFTLDFLRAQTYGALARIYALDDFLFSGLLDPEVTPRQLRLLREKCAEVVSVGTIDHRQHGGIAGIVAKVLQLRAEVIPAWVDTHVARMVQWCPTLVGFTCMFDQTIASVAIASRLRRAAPGIMTVLGGYAVRAPTGEMLLDAFPWIDAICTGEGEPCIAALARVSVNTEPDLSAVPNLLYRNGAGRPVESPQAGRVDMDTVPPPDFDDFYAEVAELSAAHSVDISVDRLPVENSRGCWWGATHHCVFCGIHDDDMAYRARSAESVLHTLDWLSHRYGCNEFRFADYILPHAYYNTLLPRLIERGAPYRLKCELKANIDARRMRLLVDAGFVEVQPGIESFSNRVLTSMDKGVSGVQNVYLLLLARRYGLTLLYNLLYGLPDDDADTLEAIARALPHLAHLDPPSTRGRIQITRYAPLQADPARFGLGELRHEPAYDLIFSGDYLAGSGFDLDRYCYIFRLPFEPSPRLARIYREIEALCDAWTAEDRRRPMDLLYECDEAGRLIVSDSRREPMERHALSADESRLLLAAETPTTRPALSAMLPMTDDELGVTLRALATRGLIFEDGGKLVSLALPMNGVAPRRHWWDHYATRWRPVAEHEPGTPSAVDVPYAWHEGR</sequence>